<evidence type="ECO:0000259" key="8">
    <source>
        <dbReference type="Pfam" id="PF13186"/>
    </source>
</evidence>
<dbReference type="Pfam" id="PF04055">
    <property type="entry name" value="Radical_SAM"/>
    <property type="match status" value="1"/>
</dbReference>
<dbReference type="SFLD" id="SFLDS00029">
    <property type="entry name" value="Radical_SAM"/>
    <property type="match status" value="1"/>
</dbReference>
<dbReference type="PANTHER" id="PTHR43273:SF3">
    <property type="entry name" value="ANAEROBIC SULFATASE-MATURATING ENZYME HOMOLOG ASLB-RELATED"/>
    <property type="match status" value="1"/>
</dbReference>
<dbReference type="Proteomes" id="UP001501565">
    <property type="component" value="Unassembled WGS sequence"/>
</dbReference>
<evidence type="ECO:0000256" key="4">
    <source>
        <dbReference type="ARBA" id="ARBA00023004"/>
    </source>
</evidence>
<evidence type="ECO:0000259" key="7">
    <source>
        <dbReference type="Pfam" id="PF04055"/>
    </source>
</evidence>
<evidence type="ECO:0000313" key="9">
    <source>
        <dbReference type="EMBL" id="GAA3938661.1"/>
    </source>
</evidence>
<dbReference type="SFLD" id="SFLDG01067">
    <property type="entry name" value="SPASM/twitch_domain_containing"/>
    <property type="match status" value="1"/>
</dbReference>
<comment type="caution">
    <text evidence="9">The sequence shown here is derived from an EMBL/GenBank/DDBJ whole genome shotgun (WGS) entry which is preliminary data.</text>
</comment>
<dbReference type="NCBIfam" id="TIGR04085">
    <property type="entry name" value="rSAM_more_4Fe4S"/>
    <property type="match status" value="1"/>
</dbReference>
<protein>
    <submittedName>
        <fullName evidence="9">Thioether cross-link-forming SCIFF peptide maturase</fullName>
    </submittedName>
</protein>
<reference evidence="10" key="1">
    <citation type="journal article" date="2019" name="Int. J. Syst. Evol. Microbiol.">
        <title>The Global Catalogue of Microorganisms (GCM) 10K type strain sequencing project: providing services to taxonomists for standard genome sequencing and annotation.</title>
        <authorList>
            <consortium name="The Broad Institute Genomics Platform"/>
            <consortium name="The Broad Institute Genome Sequencing Center for Infectious Disease"/>
            <person name="Wu L."/>
            <person name="Ma J."/>
        </authorList>
    </citation>
    <scope>NUCLEOTIDE SEQUENCE [LARGE SCALE GENOMIC DNA]</scope>
    <source>
        <strain evidence="10">JCM 17551</strain>
    </source>
</reference>
<dbReference type="Pfam" id="PF13186">
    <property type="entry name" value="SPASM"/>
    <property type="match status" value="1"/>
</dbReference>
<dbReference type="CDD" id="cd01335">
    <property type="entry name" value="Radical_SAM"/>
    <property type="match status" value="1"/>
</dbReference>
<gene>
    <name evidence="9" type="primary">scfB</name>
    <name evidence="9" type="ORF">GCM10022277_38480</name>
</gene>
<keyword evidence="5" id="KW-0411">Iron-sulfur</keyword>
<accession>A0ABP7N7P8</accession>
<dbReference type="PANTHER" id="PTHR43273">
    <property type="entry name" value="ANAEROBIC SULFATASE-MATURATING ENZYME HOMOLOG ASLB-RELATED"/>
    <property type="match status" value="1"/>
</dbReference>
<feature type="domain" description="4Fe4S-binding SPASM" evidence="8">
    <location>
        <begin position="388"/>
        <end position="446"/>
    </location>
</feature>
<evidence type="ECO:0000256" key="2">
    <source>
        <dbReference type="ARBA" id="ARBA00022691"/>
    </source>
</evidence>
<dbReference type="RefSeq" id="WP_344800263.1">
    <property type="nucleotide sequence ID" value="NZ_BAABBN010000015.1"/>
</dbReference>
<dbReference type="EMBL" id="BAABBN010000015">
    <property type="protein sequence ID" value="GAA3938661.1"/>
    <property type="molecule type" value="Genomic_DNA"/>
</dbReference>
<evidence type="ECO:0000256" key="5">
    <source>
        <dbReference type="ARBA" id="ARBA00023014"/>
    </source>
</evidence>
<dbReference type="InterPro" id="IPR023867">
    <property type="entry name" value="Sulphatase_maturase_rSAM"/>
</dbReference>
<evidence type="ECO:0000313" key="10">
    <source>
        <dbReference type="Proteomes" id="UP001501565"/>
    </source>
</evidence>
<dbReference type="InterPro" id="IPR058240">
    <property type="entry name" value="rSAM_sf"/>
</dbReference>
<dbReference type="InterPro" id="IPR023885">
    <property type="entry name" value="4Fe4S-binding_SPASM_dom"/>
</dbReference>
<sequence>MITADVVKTRNFILSNDIVQHRVGNRTAAYNRLLGGLFFLDDAANDLLMEFKRSLPVPERVLGNEARTRKEELIQQLIARRVLVETTKPEITFENEEVEKKVNIIQLILANACNFGCTYCFEGVQGKEMSAEEEADKVDESRIIAKDAIKVNIEDSIYASKERFEHQYSPQNRSMKPEDGISYVTSALNVARSEGVREVMIQFFGGEPLLNWRTIRAVLEHFGRGEREDIIINYSTVTNGSLITDEVAKVFAEFEVAVCVSVDSPNSPSRPLKNGDDSMPTVMQGLRLLQKYKNRIAINAALTSSTWDDFNESIVDLAVDVGAKEIGVVVDFDPTFYSEYGADNIVEHLWRVVKYGRTKGVVLTGYWHQIFQVMLGFDTVSHRGFKNCSAKGAQFSIEPNGSVFACKAGSTLLGNILDESKILNDSPYLEHAGLRRDNPEFCNGCEIEGFCGGLCLGPLEKKFDSIGAVEVSACDFYRGITRKHIEAIQPFEIATFNLQPV</sequence>
<keyword evidence="3" id="KW-0479">Metal-binding</keyword>
<evidence type="ECO:0000256" key="1">
    <source>
        <dbReference type="ARBA" id="ARBA00001966"/>
    </source>
</evidence>
<dbReference type="SUPFAM" id="SSF102114">
    <property type="entry name" value="Radical SAM enzymes"/>
    <property type="match status" value="1"/>
</dbReference>
<name>A0ABP7N7P8_9GAMM</name>
<proteinExistence type="inferred from homology"/>
<keyword evidence="10" id="KW-1185">Reference proteome</keyword>
<keyword evidence="2" id="KW-0949">S-adenosyl-L-methionine</keyword>
<dbReference type="InterPro" id="IPR013785">
    <property type="entry name" value="Aldolase_TIM"/>
</dbReference>
<feature type="domain" description="Radical SAM core" evidence="7">
    <location>
        <begin position="200"/>
        <end position="312"/>
    </location>
</feature>
<organism evidence="9 10">
    <name type="scientific">Litoribacillus peritrichatus</name>
    <dbReference type="NCBI Taxonomy" id="718191"/>
    <lineage>
        <taxon>Bacteria</taxon>
        <taxon>Pseudomonadati</taxon>
        <taxon>Pseudomonadota</taxon>
        <taxon>Gammaproteobacteria</taxon>
        <taxon>Oceanospirillales</taxon>
        <taxon>Oceanospirillaceae</taxon>
        <taxon>Litoribacillus</taxon>
    </lineage>
</organism>
<comment type="similarity">
    <text evidence="6">Belongs to the radical SAM superfamily. Anaerobic sulfatase-maturating enzyme family.</text>
</comment>
<dbReference type="InterPro" id="IPR007197">
    <property type="entry name" value="rSAM"/>
</dbReference>
<keyword evidence="4" id="KW-0408">Iron</keyword>
<evidence type="ECO:0000256" key="6">
    <source>
        <dbReference type="ARBA" id="ARBA00023601"/>
    </source>
</evidence>
<dbReference type="Gene3D" id="3.20.20.70">
    <property type="entry name" value="Aldolase class I"/>
    <property type="match status" value="1"/>
</dbReference>
<evidence type="ECO:0000256" key="3">
    <source>
        <dbReference type="ARBA" id="ARBA00022723"/>
    </source>
</evidence>
<comment type="cofactor">
    <cofactor evidence="1">
        <name>[4Fe-4S] cluster</name>
        <dbReference type="ChEBI" id="CHEBI:49883"/>
    </cofactor>
</comment>